<dbReference type="EMBL" id="AXCV01000294">
    <property type="protein sequence ID" value="KGO31585.1"/>
    <property type="molecule type" value="Genomic_DNA"/>
</dbReference>
<keyword evidence="2" id="KW-1185">Reference proteome</keyword>
<comment type="caution">
    <text evidence="1">The sequence shown here is derived from an EMBL/GenBank/DDBJ whole genome shotgun (WGS) entry which is preliminary data.</text>
</comment>
<reference evidence="1 2" key="1">
    <citation type="journal article" date="2014" name="Antonie Van Leeuwenhoek">
        <title>Oenococcus alcoholitolerans sp. nov., a lactic acid bacteria isolated from cachaca and ethanol fermentation processes.</title>
        <authorList>
            <person name="Badotti F."/>
            <person name="Moreira A.P."/>
            <person name="Tonon L.A."/>
            <person name="de Lucena B.T."/>
            <person name="Gomes Fde C."/>
            <person name="Kruger R."/>
            <person name="Thompson C.C."/>
            <person name="de Morais M.A.Jr."/>
            <person name="Rosa C.A."/>
            <person name="Thompson F.L."/>
        </authorList>
    </citation>
    <scope>NUCLEOTIDE SEQUENCE [LARGE SCALE GENOMIC DNA]</scope>
    <source>
        <strain evidence="1 2">UFRJ-M7.2.18</strain>
    </source>
</reference>
<evidence type="ECO:0000313" key="2">
    <source>
        <dbReference type="Proteomes" id="UP000030023"/>
    </source>
</evidence>
<proteinExistence type="predicted"/>
<protein>
    <submittedName>
        <fullName evidence="1">Uncharacterized protein</fullName>
    </submittedName>
</protein>
<accession>A0ABR4XQ39</accession>
<organism evidence="1 2">
    <name type="scientific">Oenococcus alcoholitolerans</name>
    <dbReference type="NCBI Taxonomy" id="931074"/>
    <lineage>
        <taxon>Bacteria</taxon>
        <taxon>Bacillati</taxon>
        <taxon>Bacillota</taxon>
        <taxon>Bacilli</taxon>
        <taxon>Lactobacillales</taxon>
        <taxon>Lactobacillaceae</taxon>
        <taxon>Oenococcus</taxon>
    </lineage>
</organism>
<gene>
    <name evidence="1" type="ORF">Q757_06320</name>
</gene>
<dbReference type="Proteomes" id="UP000030023">
    <property type="component" value="Unassembled WGS sequence"/>
</dbReference>
<name>A0ABR4XQ39_9LACO</name>
<evidence type="ECO:0000313" key="1">
    <source>
        <dbReference type="EMBL" id="KGO31585.1"/>
    </source>
</evidence>
<sequence>MVMPKVPVGNKTYRIGQVNTVDIQSVLAT</sequence>